<evidence type="ECO:0000313" key="2">
    <source>
        <dbReference type="Proteomes" id="UP000762676"/>
    </source>
</evidence>
<dbReference type="AlphaFoldDB" id="A0AAV4J5K4"/>
<reference evidence="1 2" key="1">
    <citation type="journal article" date="2021" name="Elife">
        <title>Chloroplast acquisition without the gene transfer in kleptoplastic sea slugs, Plakobranchus ocellatus.</title>
        <authorList>
            <person name="Maeda T."/>
            <person name="Takahashi S."/>
            <person name="Yoshida T."/>
            <person name="Shimamura S."/>
            <person name="Takaki Y."/>
            <person name="Nagai Y."/>
            <person name="Toyoda A."/>
            <person name="Suzuki Y."/>
            <person name="Arimoto A."/>
            <person name="Ishii H."/>
            <person name="Satoh N."/>
            <person name="Nishiyama T."/>
            <person name="Hasebe M."/>
            <person name="Maruyama T."/>
            <person name="Minagawa J."/>
            <person name="Obokata J."/>
            <person name="Shigenobu S."/>
        </authorList>
    </citation>
    <scope>NUCLEOTIDE SEQUENCE [LARGE SCALE GENOMIC DNA]</scope>
</reference>
<comment type="caution">
    <text evidence="1">The sequence shown here is derived from an EMBL/GenBank/DDBJ whole genome shotgun (WGS) entry which is preliminary data.</text>
</comment>
<dbReference type="Proteomes" id="UP000762676">
    <property type="component" value="Unassembled WGS sequence"/>
</dbReference>
<dbReference type="EMBL" id="BMAT01013665">
    <property type="protein sequence ID" value="GFS17641.1"/>
    <property type="molecule type" value="Genomic_DNA"/>
</dbReference>
<sequence>MPVGYVRHCAHSEQGVCMSCVIKMVSICINTTVDYQCKGKCDDTAAEFCSLKLLELHLRNLRDSMLRTSSREVVTSTPRGLCSDAIQTVLDQIVETTEDPGQIHDRIDGLRTLLPQQVVNAIHARAVLQCHTYLFYEYPLFFYLNIFKRKTEGGLPYFVHVKLSSSNLASLPPFLPTETVG</sequence>
<gene>
    <name evidence="1" type="ORF">ElyMa_006826600</name>
</gene>
<keyword evidence="2" id="KW-1185">Reference proteome</keyword>
<accession>A0AAV4J5K4</accession>
<protein>
    <submittedName>
        <fullName evidence="1">Uncharacterized protein</fullName>
    </submittedName>
</protein>
<name>A0AAV4J5K4_9GAST</name>
<organism evidence="1 2">
    <name type="scientific">Elysia marginata</name>
    <dbReference type="NCBI Taxonomy" id="1093978"/>
    <lineage>
        <taxon>Eukaryota</taxon>
        <taxon>Metazoa</taxon>
        <taxon>Spiralia</taxon>
        <taxon>Lophotrochozoa</taxon>
        <taxon>Mollusca</taxon>
        <taxon>Gastropoda</taxon>
        <taxon>Heterobranchia</taxon>
        <taxon>Euthyneura</taxon>
        <taxon>Panpulmonata</taxon>
        <taxon>Sacoglossa</taxon>
        <taxon>Placobranchoidea</taxon>
        <taxon>Plakobranchidae</taxon>
        <taxon>Elysia</taxon>
    </lineage>
</organism>
<proteinExistence type="predicted"/>
<evidence type="ECO:0000313" key="1">
    <source>
        <dbReference type="EMBL" id="GFS17641.1"/>
    </source>
</evidence>